<dbReference type="EMBL" id="LNXU01000012">
    <property type="protein sequence ID" value="KTC75096.1"/>
    <property type="molecule type" value="Genomic_DNA"/>
</dbReference>
<name>A0A0W0RVG1_LEGBO</name>
<keyword evidence="2" id="KW-0812">Transmembrane</keyword>
<dbReference type="Gene3D" id="2.40.420.20">
    <property type="match status" value="1"/>
</dbReference>
<feature type="transmembrane region" description="Helical" evidence="2">
    <location>
        <begin position="12"/>
        <end position="31"/>
    </location>
</feature>
<dbReference type="Gene3D" id="1.10.287.470">
    <property type="entry name" value="Helix hairpin bin"/>
    <property type="match status" value="1"/>
</dbReference>
<sequence>MMKEIFLKKQMIIMLVFVSILFGLIFGWKAFTNYMRNQFFLKSQSPAVTVSTMKVEPSLWQPSLKAVGSMRTRLGVNVTTELAGMVQTIYFTPGATVKKGAVLVQLNAGTELGLLHSLQAQVELAKITYKRNKAQFAVHAVSKQTVDADEWNLKNLQAQVAEQAATTEKKTIRAPFAGQLGINRINPGQYLNVGDTVTTLQSLDPIYVDFYLPQQDLGALELGQTVKLTTNTFPDKFFQGKITTIEPIVDSATRNVLVEATIPNPDFQLKSGMFARVEVAAGMKKSYLTLPQSAISFNPYGDIVYLVKESKQKDSNNKPILIVKQVFVTVGDTRGDQIAILKGLHAGDIVVTSGQLKLKNGSRVVINNGIQPSNEALPKVVEQ</sequence>
<gene>
    <name evidence="4" type="ORF">Lboz_1083</name>
</gene>
<dbReference type="Gene3D" id="2.40.50.100">
    <property type="match status" value="1"/>
</dbReference>
<protein>
    <submittedName>
        <fullName evidence="4">Hemolysin D</fullName>
    </submittedName>
</protein>
<dbReference type="FunFam" id="2.40.30.170:FF:000010">
    <property type="entry name" value="Efflux RND transporter periplasmic adaptor subunit"/>
    <property type="match status" value="1"/>
</dbReference>
<evidence type="ECO:0000259" key="3">
    <source>
        <dbReference type="Pfam" id="PF25954"/>
    </source>
</evidence>
<dbReference type="Pfam" id="PF25954">
    <property type="entry name" value="Beta-barrel_RND_2"/>
    <property type="match status" value="1"/>
</dbReference>
<evidence type="ECO:0000313" key="4">
    <source>
        <dbReference type="EMBL" id="KTC75096.1"/>
    </source>
</evidence>
<evidence type="ECO:0000256" key="2">
    <source>
        <dbReference type="SAM" id="Phobius"/>
    </source>
</evidence>
<keyword evidence="5" id="KW-1185">Reference proteome</keyword>
<accession>A0A0W0RVG1</accession>
<dbReference type="PATRIC" id="fig|447.4.peg.1163"/>
<dbReference type="AlphaFoldDB" id="A0A0W0RVG1"/>
<dbReference type="PANTHER" id="PTHR30469">
    <property type="entry name" value="MULTIDRUG RESISTANCE PROTEIN MDTA"/>
    <property type="match status" value="1"/>
</dbReference>
<keyword evidence="2" id="KW-1133">Transmembrane helix</keyword>
<dbReference type="SUPFAM" id="SSF111369">
    <property type="entry name" value="HlyD-like secretion proteins"/>
    <property type="match status" value="1"/>
</dbReference>
<keyword evidence="2" id="KW-0472">Membrane</keyword>
<dbReference type="NCBIfam" id="TIGR01730">
    <property type="entry name" value="RND_mfp"/>
    <property type="match status" value="1"/>
</dbReference>
<reference evidence="4 5" key="1">
    <citation type="submission" date="2015-11" db="EMBL/GenBank/DDBJ databases">
        <title>Genomic analysis of 38 Legionella species identifies large and diverse effector repertoires.</title>
        <authorList>
            <person name="Burstein D."/>
            <person name="Amaro F."/>
            <person name="Zusman T."/>
            <person name="Lifshitz Z."/>
            <person name="Cohen O."/>
            <person name="Gilbert J.A."/>
            <person name="Pupko T."/>
            <person name="Shuman H.A."/>
            <person name="Segal G."/>
        </authorList>
    </citation>
    <scope>NUCLEOTIDE SEQUENCE [LARGE SCALE GENOMIC DNA]</scope>
    <source>
        <strain evidence="4 5">WIGA</strain>
    </source>
</reference>
<evidence type="ECO:0000313" key="5">
    <source>
        <dbReference type="Proteomes" id="UP000054695"/>
    </source>
</evidence>
<dbReference type="GO" id="GO:1990281">
    <property type="term" value="C:efflux pump complex"/>
    <property type="evidence" value="ECO:0007669"/>
    <property type="project" value="TreeGrafter"/>
</dbReference>
<dbReference type="InterPro" id="IPR058792">
    <property type="entry name" value="Beta-barrel_RND_2"/>
</dbReference>
<evidence type="ECO:0000256" key="1">
    <source>
        <dbReference type="ARBA" id="ARBA00009477"/>
    </source>
</evidence>
<proteinExistence type="inferred from homology"/>
<dbReference type="Proteomes" id="UP000054695">
    <property type="component" value="Unassembled WGS sequence"/>
</dbReference>
<dbReference type="PANTHER" id="PTHR30469:SF11">
    <property type="entry name" value="BLL4320 PROTEIN"/>
    <property type="match status" value="1"/>
</dbReference>
<organism evidence="4 5">
    <name type="scientific">Legionella bozemanae</name>
    <name type="common">Fluoribacter bozemanae</name>
    <dbReference type="NCBI Taxonomy" id="447"/>
    <lineage>
        <taxon>Bacteria</taxon>
        <taxon>Pseudomonadati</taxon>
        <taxon>Pseudomonadota</taxon>
        <taxon>Gammaproteobacteria</taxon>
        <taxon>Legionellales</taxon>
        <taxon>Legionellaceae</taxon>
        <taxon>Legionella</taxon>
    </lineage>
</organism>
<comment type="similarity">
    <text evidence="1">Belongs to the membrane fusion protein (MFP) (TC 8.A.1) family.</text>
</comment>
<dbReference type="InterPro" id="IPR006143">
    <property type="entry name" value="RND_pump_MFP"/>
</dbReference>
<dbReference type="Gene3D" id="2.40.30.170">
    <property type="match status" value="1"/>
</dbReference>
<comment type="caution">
    <text evidence="4">The sequence shown here is derived from an EMBL/GenBank/DDBJ whole genome shotgun (WGS) entry which is preliminary data.</text>
</comment>
<dbReference type="STRING" id="447.Lboz_1083"/>
<dbReference type="GO" id="GO:0015562">
    <property type="term" value="F:efflux transmembrane transporter activity"/>
    <property type="evidence" value="ECO:0007669"/>
    <property type="project" value="TreeGrafter"/>
</dbReference>
<feature type="domain" description="CusB-like beta-barrel" evidence="3">
    <location>
        <begin position="206"/>
        <end position="281"/>
    </location>
</feature>